<sequence>MTKPVYLLSSGFALVAFAALQISANQTTPPQFETNPQVSLQRTVTHDSTRIITLSGSETNTVSQPQRWVF</sequence>
<feature type="signal peptide" evidence="1">
    <location>
        <begin position="1"/>
        <end position="18"/>
    </location>
</feature>
<protein>
    <submittedName>
        <fullName evidence="2">Uncharacterized protein</fullName>
    </submittedName>
</protein>
<organism evidence="2 3">
    <name type="scientific">Stutzerimonas stutzeri</name>
    <name type="common">Pseudomonas stutzeri</name>
    <dbReference type="NCBI Taxonomy" id="316"/>
    <lineage>
        <taxon>Bacteria</taxon>
        <taxon>Pseudomonadati</taxon>
        <taxon>Pseudomonadota</taxon>
        <taxon>Gammaproteobacteria</taxon>
        <taxon>Pseudomonadales</taxon>
        <taxon>Pseudomonadaceae</taxon>
        <taxon>Stutzerimonas</taxon>
    </lineage>
</organism>
<dbReference type="PATRIC" id="fig|316.97.peg.3031"/>
<dbReference type="OrthoDB" id="9902996at2"/>
<evidence type="ECO:0000313" key="3">
    <source>
        <dbReference type="Proteomes" id="UP000025238"/>
    </source>
</evidence>
<dbReference type="KEGG" id="pstu:UIB01_15145"/>
<evidence type="ECO:0000256" key="1">
    <source>
        <dbReference type="SAM" id="SignalP"/>
    </source>
</evidence>
<evidence type="ECO:0000313" key="2">
    <source>
        <dbReference type="EMBL" id="AHY43744.1"/>
    </source>
</evidence>
<feature type="chain" id="PRO_5001524869" evidence="1">
    <location>
        <begin position="19"/>
        <end position="70"/>
    </location>
</feature>
<reference evidence="2 3" key="1">
    <citation type="submission" date="2014-03" db="EMBL/GenBank/DDBJ databases">
        <title>Complete genome sequence of Pseudomonas stutzeri 19SMN4.</title>
        <authorList>
            <person name="Brunet-Galmes I."/>
            <person name="Nogales B."/>
            <person name="Busquets A."/>
            <person name="Pena A."/>
            <person name="Gomila M."/>
            <person name="Garcia-Valdes E."/>
            <person name="Lalucat J."/>
            <person name="Bennasar A."/>
            <person name="Bosch R."/>
        </authorList>
    </citation>
    <scope>NUCLEOTIDE SEQUENCE [LARGE SCALE GENOMIC DNA]</scope>
    <source>
        <strain evidence="2 3">19SMN4</strain>
    </source>
</reference>
<proteinExistence type="predicted"/>
<dbReference type="EMBL" id="CP007509">
    <property type="protein sequence ID" value="AHY43744.1"/>
    <property type="molecule type" value="Genomic_DNA"/>
</dbReference>
<dbReference type="Proteomes" id="UP000025238">
    <property type="component" value="Chromosome"/>
</dbReference>
<name>A0A023WV95_STUST</name>
<keyword evidence="1" id="KW-0732">Signal</keyword>
<dbReference type="AlphaFoldDB" id="A0A023WV95"/>
<accession>A0A023WV95</accession>
<gene>
    <name evidence="2" type="ORF">UIB01_15145</name>
</gene>